<gene>
    <name evidence="3" type="ORF">CCHLO57077_00006922</name>
</gene>
<sequence>MKLSKLVFVATMLGATAAIDHPGLDLERRELDLERRELEFEHKARAWMATRDARDALNPRATCSGYCGYPTMPRCSAGCICQRGSPPPSPQGKKGGKGGKGGRKRST</sequence>
<dbReference type="AlphaFoldDB" id="A0AA35VPI4"/>
<protein>
    <submittedName>
        <fullName evidence="3">Uncharacterized protein</fullName>
    </submittedName>
</protein>
<feature type="compositionally biased region" description="Basic residues" evidence="1">
    <location>
        <begin position="94"/>
        <end position="107"/>
    </location>
</feature>
<evidence type="ECO:0000313" key="4">
    <source>
        <dbReference type="Proteomes" id="UP001160390"/>
    </source>
</evidence>
<evidence type="ECO:0000256" key="1">
    <source>
        <dbReference type="SAM" id="MobiDB-lite"/>
    </source>
</evidence>
<feature type="signal peptide" evidence="2">
    <location>
        <begin position="1"/>
        <end position="18"/>
    </location>
</feature>
<evidence type="ECO:0000313" key="3">
    <source>
        <dbReference type="EMBL" id="CAI6100888.1"/>
    </source>
</evidence>
<comment type="caution">
    <text evidence="3">The sequence shown here is derived from an EMBL/GenBank/DDBJ whole genome shotgun (WGS) entry which is preliminary data.</text>
</comment>
<feature type="chain" id="PRO_5041265862" evidence="2">
    <location>
        <begin position="19"/>
        <end position="107"/>
    </location>
</feature>
<dbReference type="EMBL" id="CABFNP030001353">
    <property type="protein sequence ID" value="CAI6100888.1"/>
    <property type="molecule type" value="Genomic_DNA"/>
</dbReference>
<keyword evidence="4" id="KW-1185">Reference proteome</keyword>
<dbReference type="Proteomes" id="UP001160390">
    <property type="component" value="Unassembled WGS sequence"/>
</dbReference>
<organism evidence="3 4">
    <name type="scientific">Clonostachys chloroleuca</name>
    <dbReference type="NCBI Taxonomy" id="1926264"/>
    <lineage>
        <taxon>Eukaryota</taxon>
        <taxon>Fungi</taxon>
        <taxon>Dikarya</taxon>
        <taxon>Ascomycota</taxon>
        <taxon>Pezizomycotina</taxon>
        <taxon>Sordariomycetes</taxon>
        <taxon>Hypocreomycetidae</taxon>
        <taxon>Hypocreales</taxon>
        <taxon>Bionectriaceae</taxon>
        <taxon>Clonostachys</taxon>
    </lineage>
</organism>
<feature type="region of interest" description="Disordered" evidence="1">
    <location>
        <begin position="80"/>
        <end position="107"/>
    </location>
</feature>
<evidence type="ECO:0000256" key="2">
    <source>
        <dbReference type="SAM" id="SignalP"/>
    </source>
</evidence>
<proteinExistence type="predicted"/>
<accession>A0AA35VPI4</accession>
<keyword evidence="2" id="KW-0732">Signal</keyword>
<name>A0AA35VPI4_9HYPO</name>
<reference evidence="3" key="1">
    <citation type="submission" date="2023-01" db="EMBL/GenBank/DDBJ databases">
        <authorList>
            <person name="Piombo E."/>
        </authorList>
    </citation>
    <scope>NUCLEOTIDE SEQUENCE</scope>
</reference>